<name>A0A1J7J3H5_9PEZI</name>
<feature type="compositionally biased region" description="Pro residues" evidence="1">
    <location>
        <begin position="19"/>
        <end position="31"/>
    </location>
</feature>
<organism evidence="2 3">
    <name type="scientific">Coniochaeta ligniaria NRRL 30616</name>
    <dbReference type="NCBI Taxonomy" id="1408157"/>
    <lineage>
        <taxon>Eukaryota</taxon>
        <taxon>Fungi</taxon>
        <taxon>Dikarya</taxon>
        <taxon>Ascomycota</taxon>
        <taxon>Pezizomycotina</taxon>
        <taxon>Sordariomycetes</taxon>
        <taxon>Sordariomycetidae</taxon>
        <taxon>Coniochaetales</taxon>
        <taxon>Coniochaetaceae</taxon>
        <taxon>Coniochaeta</taxon>
    </lineage>
</organism>
<evidence type="ECO:0000256" key="1">
    <source>
        <dbReference type="SAM" id="MobiDB-lite"/>
    </source>
</evidence>
<dbReference type="Proteomes" id="UP000182658">
    <property type="component" value="Unassembled WGS sequence"/>
</dbReference>
<reference evidence="2 3" key="1">
    <citation type="submission" date="2016-10" db="EMBL/GenBank/DDBJ databases">
        <title>Draft genome sequence of Coniochaeta ligniaria NRRL30616, a lignocellulolytic fungus for bioabatement of inhibitors in plant biomass hydrolysates.</title>
        <authorList>
            <consortium name="DOE Joint Genome Institute"/>
            <person name="Jimenez D.J."/>
            <person name="Hector R.E."/>
            <person name="Riley R."/>
            <person name="Sun H."/>
            <person name="Grigoriev I.V."/>
            <person name="Van Elsas J.D."/>
            <person name="Nichols N.N."/>
        </authorList>
    </citation>
    <scope>NUCLEOTIDE SEQUENCE [LARGE SCALE GENOMIC DNA]</scope>
    <source>
        <strain evidence="2 3">NRRL 30616</strain>
    </source>
</reference>
<dbReference type="AlphaFoldDB" id="A0A1J7J3H5"/>
<dbReference type="InParanoid" id="A0A1J7J3H5"/>
<sequence length="412" mass="46393">MSPPPLPTFPLLTALNTLPSPPPPSPTPYPRDPLTGTAVSSPLSQADHIRQRLKLVRAQHQVSDPLTLATWAESAAAVRQVRFAALHAAREAKKVKDTEERYERWDDTDPFVSWGTPALLPEECYYRPAAPACVAVLSGTPNTAWGYGRVCMDHPVREDPLDGRRGIPVFAGEVTEGKGMGLVRTSDPKMRRERTERFDVVRVERAVYFAGREGKRDVGGRCLRCKVKGLMCSLERRRNAGKAMCEGCRRNGCGFCLRVVWDAETGRAEDDRGREARYRYVRVKKGRGTVLVYVRGVDGEVDVEEVRRCAEELIDGEGVSLWGTTLDANDRGAMVLPSWKDGYCKALTRKSELDTAFVRRWRGDDGVQEPEIDRAGVTSQDYFKLLDEQWRYHNPYKPREPRRWQLGDGQSS</sequence>
<keyword evidence="3" id="KW-1185">Reference proteome</keyword>
<evidence type="ECO:0000313" key="2">
    <source>
        <dbReference type="EMBL" id="OIW33915.1"/>
    </source>
</evidence>
<feature type="compositionally biased region" description="Low complexity" evidence="1">
    <location>
        <begin position="9"/>
        <end position="18"/>
    </location>
</feature>
<protein>
    <submittedName>
        <fullName evidence="2">Uncharacterized protein</fullName>
    </submittedName>
</protein>
<gene>
    <name evidence="2" type="ORF">CONLIGDRAFT_640988</name>
</gene>
<dbReference type="EMBL" id="KV875094">
    <property type="protein sequence ID" value="OIW33915.1"/>
    <property type="molecule type" value="Genomic_DNA"/>
</dbReference>
<evidence type="ECO:0000313" key="3">
    <source>
        <dbReference type="Proteomes" id="UP000182658"/>
    </source>
</evidence>
<accession>A0A1J7J3H5</accession>
<dbReference type="OrthoDB" id="5229440at2759"/>
<feature type="region of interest" description="Disordered" evidence="1">
    <location>
        <begin position="1"/>
        <end position="41"/>
    </location>
</feature>
<proteinExistence type="predicted"/>